<dbReference type="InterPro" id="IPR016161">
    <property type="entry name" value="Ald_DH/histidinol_DH"/>
</dbReference>
<evidence type="ECO:0000313" key="5">
    <source>
        <dbReference type="Proteomes" id="UP000214646"/>
    </source>
</evidence>
<dbReference type="Pfam" id="PF00171">
    <property type="entry name" value="Aldedh"/>
    <property type="match status" value="1"/>
</dbReference>
<gene>
    <name evidence="4" type="ORF">FRUB_01953</name>
</gene>
<organism evidence="4 5">
    <name type="scientific">Fimbriiglobus ruber</name>
    <dbReference type="NCBI Taxonomy" id="1908690"/>
    <lineage>
        <taxon>Bacteria</taxon>
        <taxon>Pseudomonadati</taxon>
        <taxon>Planctomycetota</taxon>
        <taxon>Planctomycetia</taxon>
        <taxon>Gemmatales</taxon>
        <taxon>Gemmataceae</taxon>
        <taxon>Fimbriiglobus</taxon>
    </lineage>
</organism>
<keyword evidence="5" id="KW-1185">Reference proteome</keyword>
<dbReference type="Gene3D" id="3.40.605.10">
    <property type="entry name" value="Aldehyde Dehydrogenase, Chain A, domain 1"/>
    <property type="match status" value="1"/>
</dbReference>
<accession>A0A225DW62</accession>
<evidence type="ECO:0000256" key="2">
    <source>
        <dbReference type="ARBA" id="ARBA00023002"/>
    </source>
</evidence>
<dbReference type="Gene3D" id="3.40.309.10">
    <property type="entry name" value="Aldehyde Dehydrogenase, Chain A, domain 2"/>
    <property type="match status" value="1"/>
</dbReference>
<comment type="similarity">
    <text evidence="1">Belongs to the aldehyde dehydrogenase family.</text>
</comment>
<dbReference type="PANTHER" id="PTHR42804">
    <property type="entry name" value="ALDEHYDE DEHYDROGENASE"/>
    <property type="match status" value="1"/>
</dbReference>
<comment type="caution">
    <text evidence="4">The sequence shown here is derived from an EMBL/GenBank/DDBJ whole genome shotgun (WGS) entry which is preliminary data.</text>
</comment>
<dbReference type="EMBL" id="NIDE01000002">
    <property type="protein sequence ID" value="OWK45622.1"/>
    <property type="molecule type" value="Genomic_DNA"/>
</dbReference>
<feature type="domain" description="Aldehyde dehydrogenase" evidence="3">
    <location>
        <begin position="10"/>
        <end position="424"/>
    </location>
</feature>
<dbReference type="SUPFAM" id="SSF53720">
    <property type="entry name" value="ALDH-like"/>
    <property type="match status" value="1"/>
</dbReference>
<reference evidence="5" key="1">
    <citation type="submission" date="2017-06" db="EMBL/GenBank/DDBJ databases">
        <title>Genome analysis of Fimbriiglobus ruber SP5, the first member of the order Planctomycetales with confirmed chitinolytic capability.</title>
        <authorList>
            <person name="Ravin N.V."/>
            <person name="Rakitin A.L."/>
            <person name="Ivanova A.A."/>
            <person name="Beletsky A.V."/>
            <person name="Kulichevskaya I.S."/>
            <person name="Mardanov A.V."/>
            <person name="Dedysh S.N."/>
        </authorList>
    </citation>
    <scope>NUCLEOTIDE SEQUENCE [LARGE SCALE GENOMIC DNA]</scope>
    <source>
        <strain evidence="5">SP5</strain>
    </source>
</reference>
<proteinExistence type="inferred from homology"/>
<dbReference type="InterPro" id="IPR015590">
    <property type="entry name" value="Aldehyde_DH_dom"/>
</dbReference>
<dbReference type="Proteomes" id="UP000214646">
    <property type="component" value="Unassembled WGS sequence"/>
</dbReference>
<name>A0A225DW62_9BACT</name>
<evidence type="ECO:0000259" key="3">
    <source>
        <dbReference type="Pfam" id="PF00171"/>
    </source>
</evidence>
<evidence type="ECO:0000256" key="1">
    <source>
        <dbReference type="ARBA" id="ARBA00009986"/>
    </source>
</evidence>
<dbReference type="PANTHER" id="PTHR42804:SF1">
    <property type="entry name" value="ALDEHYDE DEHYDROGENASE-RELATED"/>
    <property type="match status" value="1"/>
</dbReference>
<keyword evidence="2" id="KW-0560">Oxidoreductase</keyword>
<evidence type="ECO:0000313" key="4">
    <source>
        <dbReference type="EMBL" id="OWK45622.1"/>
    </source>
</evidence>
<sequence length="482" mass="50891">MTPFAAESARCRAAQAGWATCSPGDRLRPVREFRHLLVERADELTAAVRDDVARPPDEVVATDLLPTAAAAKFLQANARRILAPRRVGGRPLWLIGCRDTVYRRPHGVVGLIGTWNYPVFLTAVPVLHALAAGNGVLWKPSEQTPRTAAVLHDLFLRAGFPPNLLVLLPGTREAGPLLAEADVDFVHFTGSETVGRKLAARLGERLVPSALELSGCDAMIVLPDADVAFAARSAWYGATLNAGQTCMATRRAFVPRATYGGFVDALKPLAAGAHPVRLVLDAQAEQARRLVAEAADRGCTVLRSAESSDPAAVLPAVILGASPDMSVCREVSFAPLLAVIPYDTVDSAIAMHNDNPFGLAAAVFAGDPAAGVRVAERLRAGSVVVNDVIVPTAHPATPFGGRGASGWGVTQGEEGLLQMTVPQVVSTRAGTFRPHVDALLTRDPSAGDVARGALRLVHARTLGDRWRGLKQLVRGIKASGGR</sequence>
<dbReference type="GO" id="GO:0016620">
    <property type="term" value="F:oxidoreductase activity, acting on the aldehyde or oxo group of donors, NAD or NADP as acceptor"/>
    <property type="evidence" value="ECO:0007669"/>
    <property type="project" value="InterPro"/>
</dbReference>
<dbReference type="AlphaFoldDB" id="A0A225DW62"/>
<protein>
    <submittedName>
        <fullName evidence="4">Aldehyde dehydrogenase</fullName>
    </submittedName>
</protein>
<dbReference type="InterPro" id="IPR016162">
    <property type="entry name" value="Ald_DH_N"/>
</dbReference>
<dbReference type="OrthoDB" id="9812625at2"/>
<dbReference type="InterPro" id="IPR016163">
    <property type="entry name" value="Ald_DH_C"/>
</dbReference>
<dbReference type="RefSeq" id="WP_088253325.1">
    <property type="nucleotide sequence ID" value="NZ_NIDE01000002.1"/>
</dbReference>